<dbReference type="Pfam" id="PF04552">
    <property type="entry name" value="Sigma54_DBD"/>
    <property type="match status" value="1"/>
</dbReference>
<dbReference type="RefSeq" id="WP_204204351.1">
    <property type="nucleotide sequence ID" value="NZ_JAFELM010000036.1"/>
</dbReference>
<gene>
    <name evidence="11" type="primary">rpoN</name>
    <name evidence="11" type="ORF">JR050_15115</name>
</gene>
<dbReference type="PIRSF" id="PIRSF000774">
    <property type="entry name" value="RpoN"/>
    <property type="match status" value="1"/>
</dbReference>
<proteinExistence type="inferred from homology"/>
<accession>A0ABS2DKL4</accession>
<dbReference type="InterPro" id="IPR038709">
    <property type="entry name" value="RpoN_core-bd_sf"/>
</dbReference>
<evidence type="ECO:0000313" key="12">
    <source>
        <dbReference type="Proteomes" id="UP001518925"/>
    </source>
</evidence>
<keyword evidence="4" id="KW-0548">Nucleotidyltransferase</keyword>
<evidence type="ECO:0000259" key="9">
    <source>
        <dbReference type="Pfam" id="PF04552"/>
    </source>
</evidence>
<dbReference type="PROSITE" id="PS00717">
    <property type="entry name" value="SIGMA54_1"/>
    <property type="match status" value="1"/>
</dbReference>
<evidence type="ECO:0000256" key="5">
    <source>
        <dbReference type="ARBA" id="ARBA00023015"/>
    </source>
</evidence>
<evidence type="ECO:0000256" key="1">
    <source>
        <dbReference type="ARBA" id="ARBA00008798"/>
    </source>
</evidence>
<feature type="domain" description="RNA polymerase sigma factor 54 core-binding" evidence="10">
    <location>
        <begin position="69"/>
        <end position="253"/>
    </location>
</feature>
<dbReference type="PROSITE" id="PS50044">
    <property type="entry name" value="SIGMA54_3"/>
    <property type="match status" value="1"/>
</dbReference>
<evidence type="ECO:0000256" key="6">
    <source>
        <dbReference type="ARBA" id="ARBA00023082"/>
    </source>
</evidence>
<keyword evidence="5" id="KW-0805">Transcription regulation</keyword>
<dbReference type="PANTHER" id="PTHR32248:SF4">
    <property type="entry name" value="RNA POLYMERASE SIGMA-54 FACTOR"/>
    <property type="match status" value="1"/>
</dbReference>
<reference evidence="11 12" key="1">
    <citation type="submission" date="2021-02" db="EMBL/GenBank/DDBJ databases">
        <title>Bacillus sp. RD4P76, an endophyte from a halophyte.</title>
        <authorList>
            <person name="Sun J.-Q."/>
        </authorList>
    </citation>
    <scope>NUCLEOTIDE SEQUENCE [LARGE SCALE GENOMIC DNA]</scope>
    <source>
        <strain evidence="11 12">RD4P76</strain>
    </source>
</reference>
<dbReference type="Proteomes" id="UP001518925">
    <property type="component" value="Unassembled WGS sequence"/>
</dbReference>
<feature type="domain" description="RNA polymerase sigma factor 54 DNA-binding" evidence="9">
    <location>
        <begin position="268"/>
        <end position="425"/>
    </location>
</feature>
<keyword evidence="6" id="KW-0731">Sigma factor</keyword>
<dbReference type="NCBIfam" id="TIGR02395">
    <property type="entry name" value="rpoN_sigma"/>
    <property type="match status" value="1"/>
</dbReference>
<dbReference type="Gene3D" id="1.10.10.1330">
    <property type="entry name" value="RNA polymerase sigma-54 factor, core-binding domain"/>
    <property type="match status" value="1"/>
</dbReference>
<keyword evidence="2" id="KW-0240">DNA-directed RNA polymerase</keyword>
<dbReference type="PANTHER" id="PTHR32248">
    <property type="entry name" value="RNA POLYMERASE SIGMA-54 FACTOR"/>
    <property type="match status" value="1"/>
</dbReference>
<dbReference type="PRINTS" id="PR00045">
    <property type="entry name" value="SIGMA54FCT"/>
</dbReference>
<keyword evidence="8" id="KW-0804">Transcription</keyword>
<dbReference type="Pfam" id="PF04963">
    <property type="entry name" value="Sigma54_CBD"/>
    <property type="match status" value="1"/>
</dbReference>
<name>A0ABS2DKL4_9BACI</name>
<comment type="similarity">
    <text evidence="1">Belongs to the sigma-54 factor family.</text>
</comment>
<evidence type="ECO:0000256" key="8">
    <source>
        <dbReference type="ARBA" id="ARBA00023163"/>
    </source>
</evidence>
<protein>
    <submittedName>
        <fullName evidence="11">RNA polymerase factor sigma-54</fullName>
    </submittedName>
</protein>
<organism evidence="11 12">
    <name type="scientific">Bacillus suaedaesalsae</name>
    <dbReference type="NCBI Taxonomy" id="2810349"/>
    <lineage>
        <taxon>Bacteria</taxon>
        <taxon>Bacillati</taxon>
        <taxon>Bacillota</taxon>
        <taxon>Bacilli</taxon>
        <taxon>Bacillales</taxon>
        <taxon>Bacillaceae</taxon>
        <taxon>Bacillus</taxon>
    </lineage>
</organism>
<dbReference type="InterPro" id="IPR007634">
    <property type="entry name" value="RNA_pol_sigma_54_DNA-bd"/>
</dbReference>
<dbReference type="PROSITE" id="PS00718">
    <property type="entry name" value="SIGMA54_2"/>
    <property type="match status" value="1"/>
</dbReference>
<dbReference type="Pfam" id="PF00309">
    <property type="entry name" value="Sigma54_AID"/>
    <property type="match status" value="1"/>
</dbReference>
<sequence length="427" mass="49639">MKTGLLQQQVTKLALTNELRQSITLLQYSSYELSQFITDLSLRNPFVKINDKVYKAKSLNKKIDKELVSHDQPSLDHYVKSQLDVQNLDTALKNKIIFLVNSIDEEGYIRDSMDELSELSGYSESELLEALHYIQAKLEPAGIGAQSLQQSLSIQLHRKFPTSIIAHKVVEHYFIQLAEKKWDKISKELAITIEEVQQVFQLLQTLNPRPAADFKKVDIPYIVPDVFIEQDENGYKVSINERAHLAFTIDDEYLSLQQEIDDKESLDYLKEKYNEAKWVYNSIEQRKRTMVLVTQAILLRQKEFFQYGVAFLVPLTLREIAADVELHESTISRTVRGKYVQTHAGTFELKYFFHSKIKSTYNKEISSVRVKEIIKQMITGEEKKKPLSDQKISIQLETEYKLKVSRRTVAKYREQLRIPSSSSRKFT</sequence>
<dbReference type="EMBL" id="JAFELM010000036">
    <property type="protein sequence ID" value="MBM6618998.1"/>
    <property type="molecule type" value="Genomic_DNA"/>
</dbReference>
<evidence type="ECO:0000256" key="3">
    <source>
        <dbReference type="ARBA" id="ARBA00022679"/>
    </source>
</evidence>
<evidence type="ECO:0000256" key="7">
    <source>
        <dbReference type="ARBA" id="ARBA00023125"/>
    </source>
</evidence>
<dbReference type="InterPro" id="IPR007046">
    <property type="entry name" value="RNA_pol_sigma_54_core-bd"/>
</dbReference>
<keyword evidence="12" id="KW-1185">Reference proteome</keyword>
<evidence type="ECO:0000313" key="11">
    <source>
        <dbReference type="EMBL" id="MBM6618998.1"/>
    </source>
</evidence>
<dbReference type="InterPro" id="IPR000394">
    <property type="entry name" value="RNA_pol_sigma_54"/>
</dbReference>
<evidence type="ECO:0000256" key="2">
    <source>
        <dbReference type="ARBA" id="ARBA00022478"/>
    </source>
</evidence>
<evidence type="ECO:0000259" key="10">
    <source>
        <dbReference type="Pfam" id="PF04963"/>
    </source>
</evidence>
<comment type="caution">
    <text evidence="11">The sequence shown here is derived from an EMBL/GenBank/DDBJ whole genome shotgun (WGS) entry which is preliminary data.</text>
</comment>
<keyword evidence="7" id="KW-0238">DNA-binding</keyword>
<keyword evidence="3" id="KW-0808">Transferase</keyword>
<evidence type="ECO:0000256" key="4">
    <source>
        <dbReference type="ARBA" id="ARBA00022695"/>
    </source>
</evidence>
<dbReference type="Gene3D" id="1.10.10.60">
    <property type="entry name" value="Homeodomain-like"/>
    <property type="match status" value="1"/>
</dbReference>